<evidence type="ECO:0000313" key="1">
    <source>
        <dbReference type="EMBL" id="GES73791.1"/>
    </source>
</evidence>
<sequence length="129" mass="15510">MANHLSEDLRWRDVYLWLDSYKSKEISQLLYIGEATVKRILHYYQLWSCVKDPFRRKKRRKRMVDNNDMNISHNIHISTKIFINPATSDTGNNMTNMRTSLSSKFFQEILFIKRNAKFMDIFTQLANKK</sequence>
<keyword evidence="1" id="KW-0238">DNA-binding</keyword>
<gene>
    <name evidence="1" type="ORF">RCL2_000130600</name>
</gene>
<comment type="caution">
    <text evidence="1">The sequence shown here is derived from an EMBL/GenBank/DDBJ whole genome shotgun (WGS) entry which is preliminary data.</text>
</comment>
<dbReference type="OrthoDB" id="2394806at2759"/>
<dbReference type="EMBL" id="BLAL01000011">
    <property type="protein sequence ID" value="GES73791.1"/>
    <property type="molecule type" value="Genomic_DNA"/>
</dbReference>
<dbReference type="Proteomes" id="UP000615446">
    <property type="component" value="Unassembled WGS sequence"/>
</dbReference>
<organism evidence="1 2">
    <name type="scientific">Rhizophagus clarus</name>
    <dbReference type="NCBI Taxonomy" id="94130"/>
    <lineage>
        <taxon>Eukaryota</taxon>
        <taxon>Fungi</taxon>
        <taxon>Fungi incertae sedis</taxon>
        <taxon>Mucoromycota</taxon>
        <taxon>Glomeromycotina</taxon>
        <taxon>Glomeromycetes</taxon>
        <taxon>Glomerales</taxon>
        <taxon>Glomeraceae</taxon>
        <taxon>Rhizophagus</taxon>
    </lineage>
</organism>
<evidence type="ECO:0000313" key="2">
    <source>
        <dbReference type="Proteomes" id="UP000615446"/>
    </source>
</evidence>
<keyword evidence="1" id="KW-0371">Homeobox</keyword>
<protein>
    <submittedName>
        <fullName evidence="1">Homeodomain-like protein</fullName>
    </submittedName>
</protein>
<dbReference type="GO" id="GO:0003677">
    <property type="term" value="F:DNA binding"/>
    <property type="evidence" value="ECO:0007669"/>
    <property type="project" value="UniProtKB-KW"/>
</dbReference>
<accession>A0A8H3QC51</accession>
<proteinExistence type="predicted"/>
<reference evidence="1" key="1">
    <citation type="submission" date="2019-10" db="EMBL/GenBank/DDBJ databases">
        <title>Conservation and host-specific expression of non-tandemly repeated heterogenous ribosome RNA gene in arbuscular mycorrhizal fungi.</title>
        <authorList>
            <person name="Maeda T."/>
            <person name="Kobayashi Y."/>
            <person name="Nakagawa T."/>
            <person name="Ezawa T."/>
            <person name="Yamaguchi K."/>
            <person name="Bino T."/>
            <person name="Nishimoto Y."/>
            <person name="Shigenobu S."/>
            <person name="Kawaguchi M."/>
        </authorList>
    </citation>
    <scope>NUCLEOTIDE SEQUENCE</scope>
    <source>
        <strain evidence="1">HR1</strain>
    </source>
</reference>
<name>A0A8H3QC51_9GLOM</name>
<dbReference type="AlphaFoldDB" id="A0A8H3QC51"/>